<comment type="function">
    <text evidence="2">Repressor of jasmonate responses.</text>
</comment>
<keyword evidence="2" id="KW-0539">Nucleus</keyword>
<name>T1WMB9_TOBAC</name>
<dbReference type="InterPro" id="IPR040390">
    <property type="entry name" value="TIFY/JAZ"/>
</dbReference>
<evidence type="ECO:0000259" key="3">
    <source>
        <dbReference type="PROSITE" id="PS51320"/>
    </source>
</evidence>
<proteinExistence type="evidence at transcript level"/>
<feature type="domain" description="Tify" evidence="3">
    <location>
        <begin position="181"/>
        <end position="216"/>
    </location>
</feature>
<dbReference type="SMART" id="SM00979">
    <property type="entry name" value="TIFY"/>
    <property type="match status" value="1"/>
</dbReference>
<reference evidence="4" key="1">
    <citation type="submission" date="2012-11" db="EMBL/GenBank/DDBJ databases">
        <title>NtJAZs mediate nicotine biosynthesis via regulating PMT transcription in tobacco.</title>
        <authorList>
            <person name="Yang Y."/>
            <person name="Guo J."/>
            <person name="Zhao H."/>
            <person name="Wang Y."/>
            <person name="Timko M.P."/>
            <person name="Han S."/>
        </authorList>
    </citation>
    <scope>NUCLEOTIDE SEQUENCE</scope>
</reference>
<organism evidence="4">
    <name type="scientific">Nicotiana tabacum</name>
    <name type="common">Common tobacco</name>
    <dbReference type="NCBI Taxonomy" id="4097"/>
    <lineage>
        <taxon>Eukaryota</taxon>
        <taxon>Viridiplantae</taxon>
        <taxon>Streptophyta</taxon>
        <taxon>Embryophyta</taxon>
        <taxon>Tracheophyta</taxon>
        <taxon>Spermatophyta</taxon>
        <taxon>Magnoliopsida</taxon>
        <taxon>eudicotyledons</taxon>
        <taxon>Gunneridae</taxon>
        <taxon>Pentapetalae</taxon>
        <taxon>asterids</taxon>
        <taxon>lamiids</taxon>
        <taxon>Solanales</taxon>
        <taxon>Solanaceae</taxon>
        <taxon>Nicotianoideae</taxon>
        <taxon>Nicotianeae</taxon>
        <taxon>Nicotiana</taxon>
    </lineage>
</organism>
<dbReference type="PANTHER" id="PTHR33077">
    <property type="entry name" value="PROTEIN TIFY 4A-RELATED-RELATED"/>
    <property type="match status" value="1"/>
</dbReference>
<dbReference type="GO" id="GO:2000022">
    <property type="term" value="P:regulation of jasmonic acid mediated signaling pathway"/>
    <property type="evidence" value="ECO:0007669"/>
    <property type="project" value="UniProtKB-UniRule"/>
</dbReference>
<dbReference type="PhylomeDB" id="T1WMB9"/>
<comment type="subcellular location">
    <subcellularLocation>
        <location evidence="2">Nucleus</location>
    </subcellularLocation>
</comment>
<dbReference type="PANTHER" id="PTHR33077:SF142">
    <property type="entry name" value="PROTEIN TIFY"/>
    <property type="match status" value="1"/>
</dbReference>
<dbReference type="Pfam" id="PF09425">
    <property type="entry name" value="Jas_motif"/>
    <property type="match status" value="1"/>
</dbReference>
<dbReference type="PROSITE" id="PS51320">
    <property type="entry name" value="TIFY"/>
    <property type="match status" value="1"/>
</dbReference>
<dbReference type="SMR" id="T1WMB9"/>
<keyword evidence="2" id="KW-1184">Jasmonic acid signaling pathway</keyword>
<dbReference type="InterPro" id="IPR010399">
    <property type="entry name" value="Tify_dom"/>
</dbReference>
<evidence type="ECO:0000256" key="2">
    <source>
        <dbReference type="RuleBase" id="RU369065"/>
    </source>
</evidence>
<dbReference type="EMBL" id="KC246557">
    <property type="protein sequence ID" value="AGU37277.1"/>
    <property type="molecule type" value="mRNA"/>
</dbReference>
<evidence type="ECO:0000313" key="4">
    <source>
        <dbReference type="EMBL" id="AGU37277.1"/>
    </source>
</evidence>
<sequence length="393" mass="41699">MERDFMGLTHHVKQEVTEEPIDPAPLRSSAMQWSFSNNISTHPQYLSFKGAQEDRPKTGFDSLASTGLVTITTTEAVDSSHRSYSGVGQKNMMLEKQGGTHYMSTTFSPHHYDAHAMHRSHGVRVLPVSNPANQISVSMTMPGHKSFVSPLGQNPVASPISAVPTNSAVVGTTDLRGAPKTPPGPAQLTIFYAGSVCVYDNVSPEKAQAIMLLAGNAPPVTPSATSALSPVQAPIPKSSSVDSFVVNQSHNTTPTLPSPISITSHCGSQSAGVSSNTNGVTIIKSIGVLPSPSNKAELSKFSSSIGSVPATFVQSAVPQARKASLARFLEKRKERVISASPYDSCKQSPECSTLGYGSRSFAKDSLGSFPPPCNQFGQGDVKCQQWQNNVDTR</sequence>
<comment type="domain">
    <text evidence="2">The jas domain is required for interaction with COI1.</text>
</comment>
<evidence type="ECO:0000256" key="1">
    <source>
        <dbReference type="ARBA" id="ARBA00008614"/>
    </source>
</evidence>
<dbReference type="InterPro" id="IPR018467">
    <property type="entry name" value="CCT_CS"/>
</dbReference>
<accession>T1WMB9</accession>
<protein>
    <recommendedName>
        <fullName evidence="2">Protein TIFY</fullName>
    </recommendedName>
    <alternativeName>
        <fullName evidence="2">Jasmonate ZIM domain-containing protein</fullName>
    </alternativeName>
</protein>
<dbReference type="GO" id="GO:0005634">
    <property type="term" value="C:nucleus"/>
    <property type="evidence" value="ECO:0007669"/>
    <property type="project" value="UniProtKB-SubCell"/>
</dbReference>
<comment type="similarity">
    <text evidence="1 2">Belongs to the TIFY/JAZ family.</text>
</comment>
<dbReference type="GO" id="GO:0009611">
    <property type="term" value="P:response to wounding"/>
    <property type="evidence" value="ECO:0007669"/>
    <property type="project" value="UniProtKB-UniRule"/>
</dbReference>
<dbReference type="Pfam" id="PF06200">
    <property type="entry name" value="tify"/>
    <property type="match status" value="1"/>
</dbReference>
<dbReference type="GO" id="GO:0031347">
    <property type="term" value="P:regulation of defense response"/>
    <property type="evidence" value="ECO:0007669"/>
    <property type="project" value="UniProtKB-UniRule"/>
</dbReference>
<dbReference type="AlphaFoldDB" id="T1WMB9"/>